<keyword evidence="1" id="KW-1133">Transmembrane helix</keyword>
<dbReference type="Pfam" id="PF10067">
    <property type="entry name" value="DUF2306"/>
    <property type="match status" value="1"/>
</dbReference>
<proteinExistence type="predicted"/>
<dbReference type="Proteomes" id="UP000294656">
    <property type="component" value="Unassembled WGS sequence"/>
</dbReference>
<dbReference type="OrthoDB" id="9815686at2"/>
<dbReference type="AlphaFoldDB" id="A0A4R6M910"/>
<reference evidence="2 3" key="1">
    <citation type="submission" date="2019-03" db="EMBL/GenBank/DDBJ databases">
        <title>Genomic Encyclopedia of Type Strains, Phase III (KMG-III): the genomes of soil and plant-associated and newly described type strains.</title>
        <authorList>
            <person name="Whitman W."/>
        </authorList>
    </citation>
    <scope>NUCLEOTIDE SEQUENCE [LARGE SCALE GENOMIC DNA]</scope>
    <source>
        <strain evidence="2 3">CECT 7378</strain>
    </source>
</reference>
<feature type="transmembrane region" description="Helical" evidence="1">
    <location>
        <begin position="69"/>
        <end position="88"/>
    </location>
</feature>
<feature type="transmembrane region" description="Helical" evidence="1">
    <location>
        <begin position="38"/>
        <end position="57"/>
    </location>
</feature>
<keyword evidence="1" id="KW-0472">Membrane</keyword>
<dbReference type="EMBL" id="SNXC01000011">
    <property type="protein sequence ID" value="TDO97967.1"/>
    <property type="molecule type" value="Genomic_DNA"/>
</dbReference>
<feature type="transmembrane region" description="Helical" evidence="1">
    <location>
        <begin position="100"/>
        <end position="119"/>
    </location>
</feature>
<protein>
    <submittedName>
        <fullName evidence="2">Putative membrane protein</fullName>
    </submittedName>
</protein>
<gene>
    <name evidence="2" type="ORF">DFP79_1599</name>
</gene>
<sequence>MTYLQLAYFHLATVLPAFFIATYLLINTKGTPRHRLLGKAYMVLMLVTALITLFMPAHIGPLFLDHFGLIHLFSLLVFYLIPNAILAIRTGDVVRHKSSMVGLYIGGLVVAGSFAFMPGRLLHTWLFT</sequence>
<comment type="caution">
    <text evidence="2">The sequence shown here is derived from an EMBL/GenBank/DDBJ whole genome shotgun (WGS) entry which is preliminary data.</text>
</comment>
<evidence type="ECO:0000256" key="1">
    <source>
        <dbReference type="SAM" id="Phobius"/>
    </source>
</evidence>
<evidence type="ECO:0000313" key="3">
    <source>
        <dbReference type="Proteomes" id="UP000294656"/>
    </source>
</evidence>
<name>A0A4R6M910_9GAMM</name>
<dbReference type="RefSeq" id="WP_133503382.1">
    <property type="nucleotide sequence ID" value="NZ_SNXC01000011.1"/>
</dbReference>
<feature type="transmembrane region" description="Helical" evidence="1">
    <location>
        <begin position="6"/>
        <end position="26"/>
    </location>
</feature>
<evidence type="ECO:0000313" key="2">
    <source>
        <dbReference type="EMBL" id="TDO97967.1"/>
    </source>
</evidence>
<keyword evidence="1" id="KW-0812">Transmembrane</keyword>
<keyword evidence="3" id="KW-1185">Reference proteome</keyword>
<accession>A0A4R6M910</accession>
<organism evidence="2 3">
    <name type="scientific">Marinomonas balearica</name>
    <dbReference type="NCBI Taxonomy" id="491947"/>
    <lineage>
        <taxon>Bacteria</taxon>
        <taxon>Pseudomonadati</taxon>
        <taxon>Pseudomonadota</taxon>
        <taxon>Gammaproteobacteria</taxon>
        <taxon>Oceanospirillales</taxon>
        <taxon>Oceanospirillaceae</taxon>
        <taxon>Marinomonas</taxon>
    </lineage>
</organism>
<dbReference type="InterPro" id="IPR018750">
    <property type="entry name" value="DUF2306_membrane"/>
</dbReference>